<dbReference type="InterPro" id="IPR036280">
    <property type="entry name" value="Multihaem_cyt_sf"/>
</dbReference>
<accession>A0A5C5YRA2</accession>
<dbReference type="PROSITE" id="PS51257">
    <property type="entry name" value="PROKAR_LIPOPROTEIN"/>
    <property type="match status" value="1"/>
</dbReference>
<name>A0A5C5YRA2_9BACT</name>
<dbReference type="RefSeq" id="WP_146586649.1">
    <property type="nucleotide sequence ID" value="NZ_SJPO01000004.1"/>
</dbReference>
<dbReference type="SUPFAM" id="SSF48695">
    <property type="entry name" value="Multiheme cytochromes"/>
    <property type="match status" value="1"/>
</dbReference>
<sequence>MPEICRSYSSARVRGLMLLSMLALSCFVIGVFVDASSGDEATEAVYSEKPSLPDKHAKVDPIEANGRIFADWPKPDATLVFTGAQDGYLEPCGCAGLTNQKGGLKRRYTFLTGLEAEGWNPIAMDTGGQVKRFGQQSQIKLRRGLEALVAMDYQGVAFGVKDLQMDLLGVLINFDSENNPMTSANVGVFGFDDSFSQRYRVVEKGGLKIGFTSVLGKKQIAKLGQLSDIDLVDPEEALQEVVPKLQAEGCDQLVLLVHDYPAEATELAKKFPVFDWVVAGLGSDVPAINARKIEGTSGHLLEVGHKGMYAVAIGLYSDGAKPFRYQSVPIDHRFEDAQEMQDMLVAYQNELKTMTLKGLGVRAVAHPTGHEFAGSAVCGDCHTAAMEVFESTPHSHATKTLVDLDPPRHFDPECLSCHVTGWSPQQYVPFNSGYASLQTTPHLTDNGCENCHGPAAKHVAAENGDIDANDAEIEALRQELHMELVENEGNKDGQNLGPVVNNCLLCHDEDNSPEFDFQRYWPHVEHHGKD</sequence>
<dbReference type="Proteomes" id="UP000318478">
    <property type="component" value="Unassembled WGS sequence"/>
</dbReference>
<dbReference type="SUPFAM" id="SSF56300">
    <property type="entry name" value="Metallo-dependent phosphatases"/>
    <property type="match status" value="1"/>
</dbReference>
<keyword evidence="3" id="KW-1185">Reference proteome</keyword>
<dbReference type="Gene3D" id="1.10.1130.10">
    <property type="entry name" value="Flavocytochrome C3, Chain A"/>
    <property type="match status" value="1"/>
</dbReference>
<protein>
    <submittedName>
        <fullName evidence="2">Cytochrome c-554</fullName>
    </submittedName>
</protein>
<feature type="domain" description="Cytochrome c-552/4" evidence="1">
    <location>
        <begin position="377"/>
        <end position="453"/>
    </location>
</feature>
<evidence type="ECO:0000313" key="3">
    <source>
        <dbReference type="Proteomes" id="UP000318478"/>
    </source>
</evidence>
<reference evidence="2 3" key="1">
    <citation type="submission" date="2019-02" db="EMBL/GenBank/DDBJ databases">
        <title>Deep-cultivation of Planctomycetes and their phenomic and genomic characterization uncovers novel biology.</title>
        <authorList>
            <person name="Wiegand S."/>
            <person name="Jogler M."/>
            <person name="Boedeker C."/>
            <person name="Pinto D."/>
            <person name="Vollmers J."/>
            <person name="Rivas-Marin E."/>
            <person name="Kohn T."/>
            <person name="Peeters S.H."/>
            <person name="Heuer A."/>
            <person name="Rast P."/>
            <person name="Oberbeckmann S."/>
            <person name="Bunk B."/>
            <person name="Jeske O."/>
            <person name="Meyerdierks A."/>
            <person name="Storesund J.E."/>
            <person name="Kallscheuer N."/>
            <person name="Luecker S."/>
            <person name="Lage O.M."/>
            <person name="Pohl T."/>
            <person name="Merkel B.J."/>
            <person name="Hornburger P."/>
            <person name="Mueller R.-W."/>
            <person name="Bruemmer F."/>
            <person name="Labrenz M."/>
            <person name="Spormann A.M."/>
            <person name="Op Den Camp H."/>
            <person name="Overmann J."/>
            <person name="Amann R."/>
            <person name="Jetten M.S.M."/>
            <person name="Mascher T."/>
            <person name="Medema M.H."/>
            <person name="Devos D.P."/>
            <person name="Kaster A.-K."/>
            <person name="Ovreas L."/>
            <person name="Rohde M."/>
            <person name="Galperin M.Y."/>
            <person name="Jogler C."/>
        </authorList>
    </citation>
    <scope>NUCLEOTIDE SEQUENCE [LARGE SCALE GENOMIC DNA]</scope>
    <source>
        <strain evidence="2 3">Pla123a</strain>
    </source>
</reference>
<evidence type="ECO:0000259" key="1">
    <source>
        <dbReference type="Pfam" id="PF13435"/>
    </source>
</evidence>
<gene>
    <name evidence="2" type="primary">cycA1</name>
    <name evidence="2" type="ORF">Pla123a_21350</name>
</gene>
<evidence type="ECO:0000313" key="2">
    <source>
        <dbReference type="EMBL" id="TWT77474.1"/>
    </source>
</evidence>
<dbReference type="Pfam" id="PF13435">
    <property type="entry name" value="Cytochrome_C554"/>
    <property type="match status" value="1"/>
</dbReference>
<dbReference type="InterPro" id="IPR023155">
    <property type="entry name" value="Cyt_c-552/4"/>
</dbReference>
<dbReference type="Gene3D" id="3.60.21.10">
    <property type="match status" value="1"/>
</dbReference>
<organism evidence="2 3">
    <name type="scientific">Posidoniimonas polymericola</name>
    <dbReference type="NCBI Taxonomy" id="2528002"/>
    <lineage>
        <taxon>Bacteria</taxon>
        <taxon>Pseudomonadati</taxon>
        <taxon>Planctomycetota</taxon>
        <taxon>Planctomycetia</taxon>
        <taxon>Pirellulales</taxon>
        <taxon>Lacipirellulaceae</taxon>
        <taxon>Posidoniimonas</taxon>
    </lineage>
</organism>
<dbReference type="OrthoDB" id="9814800at2"/>
<dbReference type="AlphaFoldDB" id="A0A5C5YRA2"/>
<proteinExistence type="predicted"/>
<dbReference type="EMBL" id="SJPO01000004">
    <property type="protein sequence ID" value="TWT77474.1"/>
    <property type="molecule type" value="Genomic_DNA"/>
</dbReference>
<dbReference type="InterPro" id="IPR029052">
    <property type="entry name" value="Metallo-depent_PP-like"/>
</dbReference>
<comment type="caution">
    <text evidence="2">The sequence shown here is derived from an EMBL/GenBank/DDBJ whole genome shotgun (WGS) entry which is preliminary data.</text>
</comment>